<dbReference type="eggNOG" id="COG4191">
    <property type="taxonomic scope" value="Bacteria"/>
</dbReference>
<dbReference type="Pfam" id="PF00512">
    <property type="entry name" value="HisKA"/>
    <property type="match status" value="1"/>
</dbReference>
<evidence type="ECO:0000256" key="6">
    <source>
        <dbReference type="PROSITE-ProRule" id="PRU00169"/>
    </source>
</evidence>
<keyword evidence="4" id="KW-0808">Transferase</keyword>
<dbReference type="InterPro" id="IPR005467">
    <property type="entry name" value="His_kinase_dom"/>
</dbReference>
<dbReference type="SMART" id="SM00065">
    <property type="entry name" value="GAF"/>
    <property type="match status" value="1"/>
</dbReference>
<feature type="domain" description="PAS" evidence="10">
    <location>
        <begin position="852"/>
        <end position="908"/>
    </location>
</feature>
<dbReference type="CDD" id="cd00082">
    <property type="entry name" value="HisKA"/>
    <property type="match status" value="1"/>
</dbReference>
<keyword evidence="7" id="KW-0175">Coiled coil</keyword>
<dbReference type="SMART" id="SM00387">
    <property type="entry name" value="HATPase_c"/>
    <property type="match status" value="1"/>
</dbReference>
<evidence type="ECO:0000259" key="11">
    <source>
        <dbReference type="PROSITE" id="PS50113"/>
    </source>
</evidence>
<feature type="domain" description="PAS" evidence="10">
    <location>
        <begin position="1100"/>
        <end position="1172"/>
    </location>
</feature>
<dbReference type="InterPro" id="IPR001610">
    <property type="entry name" value="PAC"/>
</dbReference>
<evidence type="ECO:0000259" key="8">
    <source>
        <dbReference type="PROSITE" id="PS50109"/>
    </source>
</evidence>
<dbReference type="Proteomes" id="UP000183868">
    <property type="component" value="Chromosome"/>
</dbReference>
<keyword evidence="3 6" id="KW-0597">Phosphoprotein</keyword>
<dbReference type="EMBL" id="CP018099">
    <property type="protein sequence ID" value="APF18295.1"/>
    <property type="molecule type" value="Genomic_DNA"/>
</dbReference>
<gene>
    <name evidence="12" type="ORF">Cabys_1546</name>
    <name evidence="13" type="ORF">Calab_2707</name>
</gene>
<dbReference type="NCBIfam" id="TIGR00229">
    <property type="entry name" value="sensory_box"/>
    <property type="match status" value="6"/>
</dbReference>
<feature type="domain" description="PAC" evidence="11">
    <location>
        <begin position="1294"/>
        <end position="1346"/>
    </location>
</feature>
<reference evidence="12 15" key="2">
    <citation type="submission" date="2016-11" db="EMBL/GenBank/DDBJ databases">
        <title>Genomic analysis of Caldithrix abyssi and proposal of a novel bacterial phylum Caldithrichaeota.</title>
        <authorList>
            <person name="Kublanov I."/>
            <person name="Sigalova O."/>
            <person name="Gavrilov S."/>
            <person name="Lebedinsky A."/>
            <person name="Ivanova N."/>
            <person name="Daum C."/>
            <person name="Reddy T."/>
            <person name="Klenk H.P."/>
            <person name="Goker M."/>
            <person name="Reva O."/>
            <person name="Miroshnichenko M."/>
            <person name="Kyprides N."/>
            <person name="Woyke T."/>
            <person name="Gelfand M."/>
        </authorList>
    </citation>
    <scope>NUCLEOTIDE SEQUENCE [LARGE SCALE GENOMIC DNA]</scope>
    <source>
        <strain evidence="12 15">LF13</strain>
    </source>
</reference>
<dbReference type="PROSITE" id="PS50112">
    <property type="entry name" value="PAS"/>
    <property type="match status" value="7"/>
</dbReference>
<dbReference type="InterPro" id="IPR036097">
    <property type="entry name" value="HisK_dim/P_sf"/>
</dbReference>
<evidence type="ECO:0000259" key="9">
    <source>
        <dbReference type="PROSITE" id="PS50110"/>
    </source>
</evidence>
<evidence type="ECO:0000256" key="5">
    <source>
        <dbReference type="ARBA" id="ARBA00022777"/>
    </source>
</evidence>
<dbReference type="Gene3D" id="1.10.287.130">
    <property type="match status" value="1"/>
</dbReference>
<dbReference type="PROSITE" id="PS50113">
    <property type="entry name" value="PAC"/>
    <property type="match status" value="5"/>
</dbReference>
<dbReference type="PROSITE" id="PS50109">
    <property type="entry name" value="HIS_KIN"/>
    <property type="match status" value="1"/>
</dbReference>
<reference evidence="13 14" key="1">
    <citation type="submission" date="2011-09" db="EMBL/GenBank/DDBJ databases">
        <title>The permanent draft genome of Caldithrix abyssi DSM 13497.</title>
        <authorList>
            <consortium name="US DOE Joint Genome Institute (JGI-PGF)"/>
            <person name="Lucas S."/>
            <person name="Han J."/>
            <person name="Lapidus A."/>
            <person name="Bruce D."/>
            <person name="Goodwin L."/>
            <person name="Pitluck S."/>
            <person name="Peters L."/>
            <person name="Kyrpides N."/>
            <person name="Mavromatis K."/>
            <person name="Ivanova N."/>
            <person name="Mikhailova N."/>
            <person name="Chertkov O."/>
            <person name="Detter J.C."/>
            <person name="Tapia R."/>
            <person name="Han C."/>
            <person name="Land M."/>
            <person name="Hauser L."/>
            <person name="Markowitz V."/>
            <person name="Cheng J.-F."/>
            <person name="Hugenholtz P."/>
            <person name="Woyke T."/>
            <person name="Wu D."/>
            <person name="Spring S."/>
            <person name="Brambilla E."/>
            <person name="Klenk H.-P."/>
            <person name="Eisen J.A."/>
        </authorList>
    </citation>
    <scope>NUCLEOTIDE SEQUENCE [LARGE SCALE GENOMIC DNA]</scope>
    <source>
        <strain evidence="13 14">DSM 13497</strain>
    </source>
</reference>
<dbReference type="InterPro" id="IPR029016">
    <property type="entry name" value="GAF-like_dom_sf"/>
</dbReference>
<dbReference type="eggNOG" id="COG5002">
    <property type="taxonomic scope" value="Bacteria"/>
</dbReference>
<sequence>MAFRFIEGENRLLKILIERAGEDDSIRSALLILNSMPGVTGSYAYIKCLKTNFEFTEGEPPPELDNEAIHFQLQTLKTIKPPSEAKHSKEMLSLIPLARDYLVGVLAITHNDSFTAYLNKNWQLLKIVFERLGVAFFVRKIGFCLDQKIFERLSRVTQELLIVLDRNGIVQYVNEAVLKLSSYSREQINGKHISLFFPKEHVAHILKPFHKALKNKSSYFYHESTFITDDGQTIPVELVALSFEEHPESEHIILVARNISEKKQLLKQLQTQNQNLQTTLKSIGDVVITTDRELIVTFLNERALQIWGKNAVSRIGKPITDLFVSKKTPAKAEKIKNLIKEVLQSNEIKLLEEIIEIGTEENEYRFIVQSIAPIKDSNSAEALGAVIVMHDVTELYALQKELDYRRQQLDNLMNNLPLVIYQGLNDKNLTMKFLSKGIYDLTGYSPEELLDNHKVKYADLIVPEDLKRKLSEVRRALKSNRPFQSVYRIITRSGEIKWVWERGRKVRYEKGGFLIEGFLADITEKQQAQEQIAHLNRILFVIRNINQLIVREKDEAPLLLKSCRYIAESGDFNFAWIVKLDESSNIDLIYTDKNQPLPLIKNLIKEWIDRTIQNQQIIQFFKSDLPINGCRNFVVSLLKYEEQVFGSLVVGLKPGLMLSDEETELFIEMTTDIAYALHVNQLEKQAQIVRSSIEVINKKLEGKTSAEILESLVKNMASVLNTEYVVIGKIDANNHDVINTLMVYDHGKIAKNFSYTLKGSPSERILKKGTHSFKKDVCKYFPDDVLLNQWGANGYLGTPIISSDGKKLGVFLAFSRDEIALASKLQHILEFFAGRIGLEMQRMEAEERLKQSEIKYRNIFENTPFGIYQTSPDGRVLEANPALLNMLGFDSLEELQKRDINKEGYPESNGRKKFLEKILNARGYIVHEDVWLKKDGSPLFVREKARAVRDEQGNVLYFEGTVEDISDRKAKEEEILYQSQLIAAAQDPIIAIDLEYRITYWNKSAEHFYGYKEEDVKGKKIADILHINLPIKKLLRIKNEVLKNGFWRGEVGIFKKTKELAHVDMSLSLLYDSEGEPRAIVGIHRDISETVKYREAIKASEESYRGLYNAVQEAIYIQNPDGTFLDVNDGAVKMYGYPRSYFVGKTPVDLSAPEKNDMSMVLKKFKKALQGEPQMFEFWGKRANGEIFPKIVRLYKSKYFGKDVVIALALDVTEQKRAEEELRKLSAAVEQSPDSIVITDVNGIIEYVNPKLCEVTGYSREELMGKTPAVFKSGQHPQVIYEELWKTIKSGKIWKGELQNKRKDGSLFWESVIISPLFNEKGEITQFLGLKQDITAQKELEEEKKRLEKHLQQKQRLETIGTLAGGIAHDFNNILTPILGYAEMIKMAHAQDQKLKGQVEQIIKASLRARDLIQQILMFSRQLDDEPKPILLQNIVNEAYHLLRASIPRTIELIRKIDKNCKPVLGDPAKLHQVFMNLCTNAYQAMETTGGTLTIELKSVIPDEEMINRYPSLSSKPYVCLTVSDTGIGMDAPTMERIFEPFFTTKEVGRGTGLGLSVVHGIVKNYGGEIIVESSKGVGTTFHVFLPAADLPEKEEANQNAEIPTGHEKILLVDDESMVLDLQKNILEYLGYEVESFSDPLQALKCFEEDGKRFNLLITDLTMPHLTGIELAQKIRQLDDSLPIILLTGYSEELTPTLKEKYGIKEVLMKPVSAAQLAQAVRSVL</sequence>
<keyword evidence="5 13" id="KW-0418">Kinase</keyword>
<dbReference type="EC" id="2.7.13.3" evidence="2"/>
<dbReference type="SUPFAM" id="SSF55785">
    <property type="entry name" value="PYP-like sensor domain (PAS domain)"/>
    <property type="match status" value="7"/>
</dbReference>
<feature type="domain" description="PAC" evidence="11">
    <location>
        <begin position="1047"/>
        <end position="1099"/>
    </location>
</feature>
<dbReference type="SMART" id="SM00091">
    <property type="entry name" value="PAS"/>
    <property type="match status" value="7"/>
</dbReference>
<dbReference type="PANTHER" id="PTHR43304">
    <property type="entry name" value="PHYTOCHROME-LIKE PROTEIN CPH1"/>
    <property type="match status" value="1"/>
</dbReference>
<accession>H1XQ64</accession>
<dbReference type="Gene3D" id="3.30.565.10">
    <property type="entry name" value="Histidine kinase-like ATPase, C-terminal domain"/>
    <property type="match status" value="1"/>
</dbReference>
<evidence type="ECO:0000259" key="10">
    <source>
        <dbReference type="PROSITE" id="PS50112"/>
    </source>
</evidence>
<dbReference type="InterPro" id="IPR013655">
    <property type="entry name" value="PAS_fold_3"/>
</dbReference>
<dbReference type="InterPro" id="IPR001789">
    <property type="entry name" value="Sig_transdc_resp-reg_receiver"/>
</dbReference>
<proteinExistence type="predicted"/>
<feature type="domain" description="PAS" evidence="10">
    <location>
        <begin position="272"/>
        <end position="346"/>
    </location>
</feature>
<dbReference type="SMART" id="SM00086">
    <property type="entry name" value="PAC"/>
    <property type="match status" value="5"/>
</dbReference>
<dbReference type="GO" id="GO:0006355">
    <property type="term" value="P:regulation of DNA-templated transcription"/>
    <property type="evidence" value="ECO:0007669"/>
    <property type="project" value="InterPro"/>
</dbReference>
<feature type="domain" description="PAS" evidence="10">
    <location>
        <begin position="146"/>
        <end position="216"/>
    </location>
</feature>
<feature type="domain" description="PAS" evidence="10">
    <location>
        <begin position="405"/>
        <end position="480"/>
    </location>
</feature>
<dbReference type="InParanoid" id="H1XQ64"/>
<dbReference type="Pfam" id="PF00989">
    <property type="entry name" value="PAS"/>
    <property type="match status" value="2"/>
</dbReference>
<dbReference type="CDD" id="cd00156">
    <property type="entry name" value="REC"/>
    <property type="match status" value="1"/>
</dbReference>
<dbReference type="GO" id="GO:0000155">
    <property type="term" value="F:phosphorelay sensor kinase activity"/>
    <property type="evidence" value="ECO:0007669"/>
    <property type="project" value="InterPro"/>
</dbReference>
<dbReference type="InterPro" id="IPR000014">
    <property type="entry name" value="PAS"/>
</dbReference>
<keyword evidence="14" id="KW-1185">Reference proteome</keyword>
<dbReference type="PANTHER" id="PTHR43304:SF1">
    <property type="entry name" value="PAC DOMAIN-CONTAINING PROTEIN"/>
    <property type="match status" value="1"/>
</dbReference>
<dbReference type="InterPro" id="IPR004358">
    <property type="entry name" value="Sig_transdc_His_kin-like_C"/>
</dbReference>
<dbReference type="Gene3D" id="3.30.450.40">
    <property type="match status" value="2"/>
</dbReference>
<dbReference type="SUPFAM" id="SSF47384">
    <property type="entry name" value="Homodimeric domain of signal transducing histidine kinase"/>
    <property type="match status" value="1"/>
</dbReference>
<evidence type="ECO:0000256" key="3">
    <source>
        <dbReference type="ARBA" id="ARBA00022553"/>
    </source>
</evidence>
<dbReference type="InterPro" id="IPR035965">
    <property type="entry name" value="PAS-like_dom_sf"/>
</dbReference>
<dbReference type="Gene3D" id="3.40.50.2300">
    <property type="match status" value="1"/>
</dbReference>
<feature type="domain" description="PAC" evidence="11">
    <location>
        <begin position="483"/>
        <end position="534"/>
    </location>
</feature>
<dbReference type="CDD" id="cd00130">
    <property type="entry name" value="PAS"/>
    <property type="match status" value="6"/>
</dbReference>
<evidence type="ECO:0000313" key="15">
    <source>
        <dbReference type="Proteomes" id="UP000183868"/>
    </source>
</evidence>
<dbReference type="PROSITE" id="PS50110">
    <property type="entry name" value="RESPONSE_REGULATORY"/>
    <property type="match status" value="1"/>
</dbReference>
<dbReference type="PaxDb" id="880073-Calab_2707"/>
<name>H1XQ64_CALAY</name>
<dbReference type="SMART" id="SM00388">
    <property type="entry name" value="HisKA"/>
    <property type="match status" value="1"/>
</dbReference>
<dbReference type="InterPro" id="IPR003661">
    <property type="entry name" value="HisK_dim/P_dom"/>
</dbReference>
<evidence type="ECO:0000313" key="14">
    <source>
        <dbReference type="Proteomes" id="UP000004671"/>
    </source>
</evidence>
<feature type="coiled-coil region" evidence="7">
    <location>
        <begin position="835"/>
        <end position="862"/>
    </location>
</feature>
<comment type="catalytic activity">
    <reaction evidence="1">
        <text>ATP + protein L-histidine = ADP + protein N-phospho-L-histidine.</text>
        <dbReference type="EC" id="2.7.13.3"/>
    </reaction>
</comment>
<dbReference type="eggNOG" id="COG3852">
    <property type="taxonomic scope" value="Bacteria"/>
</dbReference>
<dbReference type="Pfam" id="PF00072">
    <property type="entry name" value="Response_reg"/>
    <property type="match status" value="1"/>
</dbReference>
<feature type="coiled-coil region" evidence="7">
    <location>
        <begin position="259"/>
        <end position="286"/>
    </location>
</feature>
<dbReference type="HOGENOM" id="CLU_246665_0_0_0"/>
<evidence type="ECO:0000313" key="13">
    <source>
        <dbReference type="EMBL" id="EHO42315.1"/>
    </source>
</evidence>
<dbReference type="SMART" id="SM00448">
    <property type="entry name" value="REC"/>
    <property type="match status" value="1"/>
</dbReference>
<evidence type="ECO:0000256" key="1">
    <source>
        <dbReference type="ARBA" id="ARBA00000085"/>
    </source>
</evidence>
<feature type="coiled-coil region" evidence="7">
    <location>
        <begin position="1330"/>
        <end position="1360"/>
    </location>
</feature>
<dbReference type="Pfam" id="PF08447">
    <property type="entry name" value="PAS_3"/>
    <property type="match status" value="1"/>
</dbReference>
<dbReference type="SUPFAM" id="SSF55874">
    <property type="entry name" value="ATPase domain of HSP90 chaperone/DNA topoisomerase II/histidine kinase"/>
    <property type="match status" value="1"/>
</dbReference>
<feature type="domain" description="Response regulatory" evidence="9">
    <location>
        <begin position="1609"/>
        <end position="1725"/>
    </location>
</feature>
<dbReference type="InterPro" id="IPR011006">
    <property type="entry name" value="CheY-like_superfamily"/>
</dbReference>
<dbReference type="InterPro" id="IPR003018">
    <property type="entry name" value="GAF"/>
</dbReference>
<dbReference type="SUPFAM" id="SSF55781">
    <property type="entry name" value="GAF domain-like"/>
    <property type="match status" value="2"/>
</dbReference>
<dbReference type="InterPro" id="IPR052162">
    <property type="entry name" value="Sensor_kinase/Photoreceptor"/>
</dbReference>
<dbReference type="PRINTS" id="PR00344">
    <property type="entry name" value="BCTRLSENSOR"/>
</dbReference>
<feature type="modified residue" description="4-aspartylphosphate" evidence="6">
    <location>
        <position position="1660"/>
    </location>
</feature>
<feature type="domain" description="Histidine kinase" evidence="8">
    <location>
        <begin position="1366"/>
        <end position="1590"/>
    </location>
</feature>
<feature type="domain" description="PAC" evidence="11">
    <location>
        <begin position="925"/>
        <end position="977"/>
    </location>
</feature>
<dbReference type="InterPro" id="IPR036890">
    <property type="entry name" value="HATPase_C_sf"/>
</dbReference>
<feature type="domain" description="PAC" evidence="11">
    <location>
        <begin position="220"/>
        <end position="271"/>
    </location>
</feature>
<dbReference type="Pfam" id="PF02518">
    <property type="entry name" value="HATPase_c"/>
    <property type="match status" value="1"/>
</dbReference>
<evidence type="ECO:0000256" key="2">
    <source>
        <dbReference type="ARBA" id="ARBA00012438"/>
    </source>
</evidence>
<dbReference type="InterPro" id="IPR003594">
    <property type="entry name" value="HATPase_dom"/>
</dbReference>
<organism evidence="13 14">
    <name type="scientific">Caldithrix abyssi DSM 13497</name>
    <dbReference type="NCBI Taxonomy" id="880073"/>
    <lineage>
        <taxon>Bacteria</taxon>
        <taxon>Pseudomonadati</taxon>
        <taxon>Calditrichota</taxon>
        <taxon>Calditrichia</taxon>
        <taxon>Calditrichales</taxon>
        <taxon>Calditrichaceae</taxon>
        <taxon>Caldithrix</taxon>
    </lineage>
</organism>
<feature type="domain" description="PAS" evidence="10">
    <location>
        <begin position="980"/>
        <end position="1026"/>
    </location>
</feature>
<dbReference type="InterPro" id="IPR013767">
    <property type="entry name" value="PAS_fold"/>
</dbReference>
<dbReference type="OrthoDB" id="9811889at2"/>
<dbReference type="SUPFAM" id="SSF52172">
    <property type="entry name" value="CheY-like"/>
    <property type="match status" value="1"/>
</dbReference>
<protein>
    <recommendedName>
        <fullName evidence="2">histidine kinase</fullName>
        <ecNumber evidence="2">2.7.13.3</ecNumber>
    </recommendedName>
</protein>
<dbReference type="STRING" id="880073.Cabys_1546"/>
<feature type="domain" description="PAS" evidence="10">
    <location>
        <begin position="1221"/>
        <end position="1267"/>
    </location>
</feature>
<evidence type="ECO:0000313" key="12">
    <source>
        <dbReference type="EMBL" id="APF18295.1"/>
    </source>
</evidence>
<evidence type="ECO:0000256" key="7">
    <source>
        <dbReference type="SAM" id="Coils"/>
    </source>
</evidence>
<dbReference type="InterPro" id="IPR000700">
    <property type="entry name" value="PAS-assoc_C"/>
</dbReference>
<dbReference type="RefSeq" id="WP_006929607.1">
    <property type="nucleotide sequence ID" value="NZ_CM001402.1"/>
</dbReference>
<dbReference type="Pfam" id="PF13426">
    <property type="entry name" value="PAS_9"/>
    <property type="match status" value="4"/>
</dbReference>
<dbReference type="Proteomes" id="UP000004671">
    <property type="component" value="Chromosome"/>
</dbReference>
<evidence type="ECO:0000256" key="4">
    <source>
        <dbReference type="ARBA" id="ARBA00022679"/>
    </source>
</evidence>
<dbReference type="KEGG" id="caby:Cabys_1546"/>
<dbReference type="EMBL" id="CM001402">
    <property type="protein sequence ID" value="EHO42315.1"/>
    <property type="molecule type" value="Genomic_DNA"/>
</dbReference>
<dbReference type="Gene3D" id="3.30.450.20">
    <property type="entry name" value="PAS domain"/>
    <property type="match status" value="7"/>
</dbReference>